<dbReference type="RefSeq" id="WP_046637264.1">
    <property type="nucleotide sequence ID" value="NZ_CCRK01000012.1"/>
</dbReference>
<dbReference type="EMBL" id="CCRK01000012">
    <property type="protein sequence ID" value="CDZ52327.1"/>
    <property type="molecule type" value="Genomic_DNA"/>
</dbReference>
<dbReference type="Proteomes" id="UP000039660">
    <property type="component" value="Unassembled WGS sequence"/>
</dbReference>
<evidence type="ECO:0000313" key="2">
    <source>
        <dbReference type="Proteomes" id="UP000039660"/>
    </source>
</evidence>
<protein>
    <submittedName>
        <fullName evidence="1">Glr1459 protein</fullName>
    </submittedName>
</protein>
<organism evidence="1 2">
    <name type="scientific">Neorhizobium galegae bv. officinalis</name>
    <dbReference type="NCBI Taxonomy" id="323656"/>
    <lineage>
        <taxon>Bacteria</taxon>
        <taxon>Pseudomonadati</taxon>
        <taxon>Pseudomonadota</taxon>
        <taxon>Alphaproteobacteria</taxon>
        <taxon>Hyphomicrobiales</taxon>
        <taxon>Rhizobiaceae</taxon>
        <taxon>Rhizobium/Agrobacterium group</taxon>
        <taxon>Neorhizobium</taxon>
    </lineage>
</organism>
<sequence>MTICIGIKANECIVFVADSATSLASVGPNGEPIVNRVYNHADKVFNLFRGQPIFAMTCGLGNFGTESIATIAKAIRRKLMSGETPISGENYTIESVIRFCFDVFLEKFNALDAGIQAITTFEFFVGGFSHDNGGNEIWKFAFTKGQVLPPECISGLDQCTIIWAGQPEACVRLVLGISSQTMNVLKNAGLDDAQASQLVQNLIQASEAPLLEPSMPVIDAIRLGEFLAQTTASFVKFLPGADTVGGDLDVATVTKYEGFRWIKRKHFYPTHLNGVTDHAS</sequence>
<evidence type="ECO:0000313" key="1">
    <source>
        <dbReference type="EMBL" id="CDZ52327.1"/>
    </source>
</evidence>
<proteinExistence type="predicted"/>
<reference evidence="1 2" key="1">
    <citation type="submission" date="2014-08" db="EMBL/GenBank/DDBJ databases">
        <authorList>
            <person name="Chen Y.-H."/>
        </authorList>
    </citation>
    <scope>NUCLEOTIDE SEQUENCE [LARGE SCALE GENOMIC DNA]</scope>
</reference>
<accession>A0A0T7GYW5</accession>
<name>A0A0T7GYW5_NEOGA</name>
<dbReference type="AlphaFoldDB" id="A0A0T7GYW5"/>
<gene>
    <name evidence="1" type="ORF">NGAL_HAMBI1189_44280</name>
</gene>